<dbReference type="VEuPathDB" id="TriTrypDB:Tb10.v4.0051"/>
<sequence length="161" mass="17963">MTGDSGFAFIHLFAAKTFVCLLCLLLFPFAAYILYFSLLYLCLSAFQDVSGVYVWSTSHTWHTACGTIVTCGEFVTTVFLLASSFAALYILLKFLEGFVGCVLAVVPSGRILYHKRDIDRRYYTHVLLVAPPLVQLVHFQEHTDVFSSCEVLPVPLAKPLP</sequence>
<organism evidence="2">
    <name type="scientific">Trypanosoma brucei brucei (strain 927/4 GUTat10.1)</name>
    <dbReference type="NCBI Taxonomy" id="185431"/>
    <lineage>
        <taxon>Eukaryota</taxon>
        <taxon>Discoba</taxon>
        <taxon>Euglenozoa</taxon>
        <taxon>Kinetoplastea</taxon>
        <taxon>Metakinetoplastina</taxon>
        <taxon>Trypanosomatida</taxon>
        <taxon>Trypanosomatidae</taxon>
        <taxon>Trypanosoma</taxon>
    </lineage>
</organism>
<evidence type="ECO:0000256" key="1">
    <source>
        <dbReference type="SAM" id="Phobius"/>
    </source>
</evidence>
<gene>
    <name evidence="2" type="ORF">Tb10.v4.0051</name>
</gene>
<name>Q4FKN9_TRYB2</name>
<feature type="transmembrane region" description="Helical" evidence="1">
    <location>
        <begin position="7"/>
        <end position="27"/>
    </location>
</feature>
<evidence type="ECO:0000313" key="2">
    <source>
        <dbReference type="EMBL" id="CAJ16762.1"/>
    </source>
</evidence>
<protein>
    <submittedName>
        <fullName evidence="2">Uncharacterized protein</fullName>
    </submittedName>
</protein>
<proteinExistence type="predicted"/>
<feature type="transmembrane region" description="Helical" evidence="1">
    <location>
        <begin position="33"/>
        <end position="55"/>
    </location>
</feature>
<reference evidence="2" key="1">
    <citation type="submission" date="2005-06" db="EMBL/GenBank/DDBJ databases">
        <authorList>
            <person name="Lennard N."/>
            <person name="Barron A."/>
            <person name="Clark L."/>
            <person name="Corton C."/>
            <person name="Harris B."/>
            <person name="Line A."/>
            <person name="Berriman M."/>
            <person name="Hertz-Fowler C."/>
            <person name="Renauld H."/>
            <person name="Bohme U."/>
            <person name="Arrowsmith C."/>
            <person name="Cronin C."/>
            <person name="Davies R."/>
            <person name="Doggett J."/>
            <person name="Fraser A."/>
            <person name="Johnson D."/>
            <person name="Larke N."/>
            <person name="Leech V."/>
            <person name="Lord A."/>
            <person name="MacLeod A."/>
            <person name="Norbertczak H."/>
            <person name="Ormand D."/>
            <person name="Quail M."/>
            <person name="Rabbinowitsch E."/>
            <person name="Rajandream M."/>
            <person name="Reitter C."/>
            <person name="Sharp S."/>
            <person name="Woodward J."/>
            <person name="Hall N."/>
            <person name="Melville S.and.Barrell.B."/>
        </authorList>
    </citation>
    <scope>NUCLEOTIDE SEQUENCE</scope>
    <source>
        <strain evidence="2">927/4 GUTat10.1</strain>
    </source>
</reference>
<dbReference type="AlphaFoldDB" id="Q4FKN9"/>
<feature type="transmembrane region" description="Helical" evidence="1">
    <location>
        <begin position="67"/>
        <end position="91"/>
    </location>
</feature>
<dbReference type="EMBL" id="CT009752">
    <property type="protein sequence ID" value="CAJ16762.1"/>
    <property type="molecule type" value="Genomic_DNA"/>
</dbReference>
<accession>Q4FKN9</accession>
<keyword evidence="1" id="KW-1133">Transmembrane helix</keyword>
<keyword evidence="1" id="KW-0812">Transmembrane</keyword>
<feature type="transmembrane region" description="Helical" evidence="1">
    <location>
        <begin position="97"/>
        <end position="113"/>
    </location>
</feature>
<keyword evidence="1" id="KW-0472">Membrane</keyword>